<dbReference type="SUPFAM" id="SSF52047">
    <property type="entry name" value="RNI-like"/>
    <property type="match status" value="1"/>
</dbReference>
<gene>
    <name evidence="1" type="ORF">AGABI1DRAFT_126613</name>
</gene>
<protein>
    <recommendedName>
        <fullName evidence="3">F-box domain-containing protein</fullName>
    </recommendedName>
</protein>
<dbReference type="Gene3D" id="3.80.10.10">
    <property type="entry name" value="Ribonuclease Inhibitor"/>
    <property type="match status" value="1"/>
</dbReference>
<dbReference type="GeneID" id="18826547"/>
<proteinExistence type="predicted"/>
<accession>K5XBA1</accession>
<dbReference type="HOGENOM" id="CLU_303635_0_0_1"/>
<dbReference type="InterPro" id="IPR032675">
    <property type="entry name" value="LRR_dom_sf"/>
</dbReference>
<organism evidence="1 2">
    <name type="scientific">Agaricus bisporus var. burnettii (strain JB137-S8 / ATCC MYA-4627 / FGSC 10392)</name>
    <name type="common">White button mushroom</name>
    <dbReference type="NCBI Taxonomy" id="597362"/>
    <lineage>
        <taxon>Eukaryota</taxon>
        <taxon>Fungi</taxon>
        <taxon>Dikarya</taxon>
        <taxon>Basidiomycota</taxon>
        <taxon>Agaricomycotina</taxon>
        <taxon>Agaricomycetes</taxon>
        <taxon>Agaricomycetidae</taxon>
        <taxon>Agaricales</taxon>
        <taxon>Agaricineae</taxon>
        <taxon>Agaricaceae</taxon>
        <taxon>Agaricus</taxon>
    </lineage>
</organism>
<dbReference type="AlphaFoldDB" id="K5XBA1"/>
<evidence type="ECO:0000313" key="2">
    <source>
        <dbReference type="Proteomes" id="UP000008493"/>
    </source>
</evidence>
<dbReference type="Proteomes" id="UP000008493">
    <property type="component" value="Unassembled WGS sequence"/>
</dbReference>
<evidence type="ECO:0000313" key="1">
    <source>
        <dbReference type="EMBL" id="EKM80553.1"/>
    </source>
</evidence>
<sequence>MELEPQTAIVEIDTNQSSRRRADLLRQRNFLESPICRLPAELFSRIVWFSIASIRRKRNERPTTIFRTEDLLYLGSVCSHWYHATQSDTQFWNTFAIRGPEGPGAISHTIITSMPDYVSLLRHYYKHVGTAGLSVWIYNFNVEYGLEMIDPIIRVILKENPGKLKSFHVWDNCPEDSTGETLAECICSPIFDYAQRDVEFTKLVELEFNWGCKLPTSSHVLFRNSPLLRTLSLDIVGDIMTRIRLEFPWKHITTIKLRHYDPEHALKFLSLHPHFDHFSFDLAGYDGEEQTWFPLSQALFDMQSTTKLQWNSQCIDPNGRDPWCIQLFTHFRFPNLRYLDWRAVAPSAIPSTRDFFASMQRLERLRFNPSARSCISQYFDVFENLKTLDINLGWEADIDRQMVKKLILTSGNGNLFPRLRFLYISSFSNDVSCSALIAILYSRRYGPIPWTSLEVDLDSLTLPPRVDSSAELEYHSHLHEFLYQSPRGFTMLDSNPHYGALLYERRTDFLHQRNLLESPICRLPAELFSRIISQSITPIQYDWIDRPTTIPSTKDLFRLGSVCSHWYYATQSDTRFWGTFALRDIDEESITSTPDYASLLRHYYKHVGTAGLSVWIYDMHIPLRPGDMLHQIFQTIFEENAGKLRSFHVWDFYSAEHAYCISPPIFEYAQREVQFTQLVELEFCWTFEESESPCVLFRNSPLLRKLSLDIPGNSMIPTTLDFPWSRITTVKFCHTYPEYALVLLSSHPHFTEFSFEMFFDNSHTEHTWSPPSQALFEMQLITKFGWCIRLVDEHSRYDPWYIQLLFTHFRFPNLRHLVWNATAPSDHPSTQSFFAAMQQLEHLEFEPLPRSCISQYFDLFDNLKTLDVVLGYDDDFNQQWLKKLIITPGNGNLLPRLRSLRITSGSNDTPCSTVIVILYSRRIGPIPWTSLEVDLDRLTIPPYVGSFAEREHRNGHLCEFSFHKKMPGVFEKVDWASSCHYGALENLISQANEVYGGLDLPEIKLVFEN</sequence>
<dbReference type="RefSeq" id="XP_007328224.1">
    <property type="nucleotide sequence ID" value="XM_007328162.1"/>
</dbReference>
<keyword evidence="2" id="KW-1185">Reference proteome</keyword>
<evidence type="ECO:0008006" key="3">
    <source>
        <dbReference type="Google" id="ProtNLM"/>
    </source>
</evidence>
<dbReference type="InParanoid" id="K5XBA1"/>
<reference evidence="2" key="1">
    <citation type="journal article" date="2012" name="Proc. Natl. Acad. Sci. U.S.A.">
        <title>Genome sequence of the button mushroom Agaricus bisporus reveals mechanisms governing adaptation to a humic-rich ecological niche.</title>
        <authorList>
            <person name="Morin E."/>
            <person name="Kohler A."/>
            <person name="Baker A.R."/>
            <person name="Foulongne-Oriol M."/>
            <person name="Lombard V."/>
            <person name="Nagy L.G."/>
            <person name="Ohm R.A."/>
            <person name="Patyshakuliyeva A."/>
            <person name="Brun A."/>
            <person name="Aerts A.L."/>
            <person name="Bailey A.M."/>
            <person name="Billette C."/>
            <person name="Coutinho P.M."/>
            <person name="Deakin G."/>
            <person name="Doddapaneni H."/>
            <person name="Floudas D."/>
            <person name="Grimwood J."/>
            <person name="Hilden K."/>
            <person name="Kuees U."/>
            <person name="LaButti K.M."/>
            <person name="Lapidus A."/>
            <person name="Lindquist E.A."/>
            <person name="Lucas S.M."/>
            <person name="Murat C."/>
            <person name="Riley R.W."/>
            <person name="Salamov A.A."/>
            <person name="Schmutz J."/>
            <person name="Subramanian V."/>
            <person name="Woesten H.A.B."/>
            <person name="Xu J."/>
            <person name="Eastwood D.C."/>
            <person name="Foster G.D."/>
            <person name="Sonnenberg A.S."/>
            <person name="Cullen D."/>
            <person name="de Vries R.P."/>
            <person name="Lundell T."/>
            <person name="Hibbett D.S."/>
            <person name="Henrissat B."/>
            <person name="Burton K.S."/>
            <person name="Kerrigan R.W."/>
            <person name="Challen M.P."/>
            <person name="Grigoriev I.V."/>
            <person name="Martin F."/>
        </authorList>
    </citation>
    <scope>NUCLEOTIDE SEQUENCE [LARGE SCALE GENOMIC DNA]</scope>
    <source>
        <strain evidence="2">JB137-S8 / ATCC MYA-4627 / FGSC 10392</strain>
    </source>
</reference>
<dbReference type="EMBL" id="JH971388">
    <property type="protein sequence ID" value="EKM80553.1"/>
    <property type="molecule type" value="Genomic_DNA"/>
</dbReference>
<dbReference type="OrthoDB" id="2882671at2759"/>
<name>K5XBA1_AGABU</name>
<dbReference type="KEGG" id="abp:AGABI1DRAFT126613"/>